<dbReference type="EMBL" id="JANPWB010000005">
    <property type="protein sequence ID" value="KAJ1184371.1"/>
    <property type="molecule type" value="Genomic_DNA"/>
</dbReference>
<reference evidence="1" key="1">
    <citation type="journal article" date="2022" name="bioRxiv">
        <title>Sequencing and chromosome-scale assembly of the giantPleurodeles waltlgenome.</title>
        <authorList>
            <person name="Brown T."/>
            <person name="Elewa A."/>
            <person name="Iarovenko S."/>
            <person name="Subramanian E."/>
            <person name="Araus A.J."/>
            <person name="Petzold A."/>
            <person name="Susuki M."/>
            <person name="Suzuki K.-i.T."/>
            <person name="Hayashi T."/>
            <person name="Toyoda A."/>
            <person name="Oliveira C."/>
            <person name="Osipova E."/>
            <person name="Leigh N.D."/>
            <person name="Simon A."/>
            <person name="Yun M.H."/>
        </authorList>
    </citation>
    <scope>NUCLEOTIDE SEQUENCE</scope>
    <source>
        <strain evidence="1">20211129_DDA</strain>
        <tissue evidence="1">Liver</tissue>
    </source>
</reference>
<comment type="caution">
    <text evidence="1">The sequence shown here is derived from an EMBL/GenBank/DDBJ whole genome shotgun (WGS) entry which is preliminary data.</text>
</comment>
<sequence>MRSKCERRVLGSPRRHSSKTYGIQYHRLLSYARPAGDSQKPFFWMFVDNLVLEDEVSDAATFRFFETNPLIVYDVQNGAVMSAVQVWGNIPSLNSKYSAPLWTVDLVQLRENLRNSNFVGTRLAKLLKKFFVPMREYFRCLPPS</sequence>
<dbReference type="InterPro" id="IPR029063">
    <property type="entry name" value="SAM-dependent_MTases_sf"/>
</dbReference>
<accession>A0AAV7U762</accession>
<organism evidence="1 2">
    <name type="scientific">Pleurodeles waltl</name>
    <name type="common">Iberian ribbed newt</name>
    <dbReference type="NCBI Taxonomy" id="8319"/>
    <lineage>
        <taxon>Eukaryota</taxon>
        <taxon>Metazoa</taxon>
        <taxon>Chordata</taxon>
        <taxon>Craniata</taxon>
        <taxon>Vertebrata</taxon>
        <taxon>Euteleostomi</taxon>
        <taxon>Amphibia</taxon>
        <taxon>Batrachia</taxon>
        <taxon>Caudata</taxon>
        <taxon>Salamandroidea</taxon>
        <taxon>Salamandridae</taxon>
        <taxon>Pleurodelinae</taxon>
        <taxon>Pleurodeles</taxon>
    </lineage>
</organism>
<keyword evidence="2" id="KW-1185">Reference proteome</keyword>
<dbReference type="Proteomes" id="UP001066276">
    <property type="component" value="Chromosome 3_1"/>
</dbReference>
<name>A0AAV7U762_PLEWA</name>
<evidence type="ECO:0000313" key="2">
    <source>
        <dbReference type="Proteomes" id="UP001066276"/>
    </source>
</evidence>
<gene>
    <name evidence="1" type="ORF">NDU88_001178</name>
</gene>
<dbReference type="AlphaFoldDB" id="A0AAV7U762"/>
<dbReference type="Gene3D" id="3.40.50.150">
    <property type="entry name" value="Vaccinia Virus protein VP39"/>
    <property type="match status" value="1"/>
</dbReference>
<proteinExistence type="predicted"/>
<evidence type="ECO:0000313" key="1">
    <source>
        <dbReference type="EMBL" id="KAJ1184371.1"/>
    </source>
</evidence>
<protein>
    <submittedName>
        <fullName evidence="1">Uncharacterized protein</fullName>
    </submittedName>
</protein>